<sequence>MVRGESKSPKRNNNKLNESSASSNSTRSSRTKLSESFPEVGRRIKVYKNGEPYDQGITFVLNMKVITSRIGLVQGAKRLYNLDGKLIKKTDELINGKEYVASSGSFIPLPYGKKKVERESSSTSIRTTIKSRTPSTGPTSRSKSIETLSKKKPALNGTTFAGNGNIGNGSGGGTFGRSKSQVSLKGKNVPNGHAKIVTPVIVRKNVVKKSPSGIQTTSTTKKVATNVGIEKRGSEKASTALAGTKTTAATKVQKKVAKKQGKKKVKEAKEEESTVVEHGTAAAGAGAIAVEEEEEEDDEGSEGHSETASESEEEEEDDNNHQNDMTESEGSGRPGTAASKASRRASLKSNKSVKSHHESDHK</sequence>
<dbReference type="Proteomes" id="UP000887580">
    <property type="component" value="Unplaced"/>
</dbReference>
<proteinExistence type="predicted"/>
<evidence type="ECO:0000313" key="2">
    <source>
        <dbReference type="WBParaSite" id="PS1159_v2.g19130.t1"/>
    </source>
</evidence>
<reference evidence="2" key="1">
    <citation type="submission" date="2022-11" db="UniProtKB">
        <authorList>
            <consortium name="WormBaseParasite"/>
        </authorList>
    </citation>
    <scope>IDENTIFICATION</scope>
</reference>
<organism evidence="1 2">
    <name type="scientific">Panagrolaimus sp. PS1159</name>
    <dbReference type="NCBI Taxonomy" id="55785"/>
    <lineage>
        <taxon>Eukaryota</taxon>
        <taxon>Metazoa</taxon>
        <taxon>Ecdysozoa</taxon>
        <taxon>Nematoda</taxon>
        <taxon>Chromadorea</taxon>
        <taxon>Rhabditida</taxon>
        <taxon>Tylenchina</taxon>
        <taxon>Panagrolaimomorpha</taxon>
        <taxon>Panagrolaimoidea</taxon>
        <taxon>Panagrolaimidae</taxon>
        <taxon>Panagrolaimus</taxon>
    </lineage>
</organism>
<protein>
    <submittedName>
        <fullName evidence="2">Doublecortin domain-containing protein</fullName>
    </submittedName>
</protein>
<name>A0AC35FMX4_9BILA</name>
<dbReference type="WBParaSite" id="PS1159_v2.g19130.t1">
    <property type="protein sequence ID" value="PS1159_v2.g19130.t1"/>
    <property type="gene ID" value="PS1159_v2.g19130"/>
</dbReference>
<evidence type="ECO:0000313" key="1">
    <source>
        <dbReference type="Proteomes" id="UP000887580"/>
    </source>
</evidence>
<accession>A0AC35FMX4</accession>